<proteinExistence type="inferred from homology"/>
<keyword evidence="5" id="KW-0687">Ribonucleoprotein</keyword>
<evidence type="ECO:0000256" key="5">
    <source>
        <dbReference type="ARBA" id="ARBA00023274"/>
    </source>
</evidence>
<gene>
    <name evidence="8" type="ORF">CANARDRAFT_28485</name>
</gene>
<dbReference type="InterPro" id="IPR001971">
    <property type="entry name" value="Ribosomal_uS11"/>
</dbReference>
<comment type="function">
    <text evidence="6">Component of the mitochondrial ribosome (mitoribosome), a dedicated translation machinery responsible for the synthesis of mitochondrial genome-encoded proteins, including at least some of the essential transmembrane subunits of the mitochondrial respiratory chain. The mitoribosomes are attached to the mitochondrial inner membrane and translation products are cotranslationally integrated into the membrane.</text>
</comment>
<evidence type="ECO:0000313" key="8">
    <source>
        <dbReference type="EMBL" id="ODV85191.1"/>
    </source>
</evidence>
<reference evidence="9" key="1">
    <citation type="submission" date="2016-04" db="EMBL/GenBank/DDBJ databases">
        <title>Comparative genomics of biotechnologically important yeasts.</title>
        <authorList>
            <consortium name="DOE Joint Genome Institute"/>
            <person name="Riley R."/>
            <person name="Haridas S."/>
            <person name="Wolfe K.H."/>
            <person name="Lopes M.R."/>
            <person name="Hittinger C.T."/>
            <person name="Goker M."/>
            <person name="Salamov A."/>
            <person name="Wisecaver J."/>
            <person name="Long T.M."/>
            <person name="Aerts A.L."/>
            <person name="Barry K."/>
            <person name="Choi C."/>
            <person name="Clum A."/>
            <person name="Coughlan A.Y."/>
            <person name="Deshpande S."/>
            <person name="Douglass A.P."/>
            <person name="Hanson S.J."/>
            <person name="Klenk H.-P."/>
            <person name="Labutti K."/>
            <person name="Lapidus A."/>
            <person name="Lindquist E."/>
            <person name="Lipzen A."/>
            <person name="Meier-Kolthoff J.P."/>
            <person name="Ohm R.A."/>
            <person name="Otillar R.P."/>
            <person name="Pangilinan J."/>
            <person name="Peng Y."/>
            <person name="Rokas A."/>
            <person name="Rosa C.A."/>
            <person name="Scheuner C."/>
            <person name="Sibirny A.A."/>
            <person name="Slot J.C."/>
            <person name="Stielow J.B."/>
            <person name="Sun H."/>
            <person name="Kurtzman C.P."/>
            <person name="Blackwell M."/>
            <person name="Grigoriev I.V."/>
            <person name="Jeffries T.W."/>
        </authorList>
    </citation>
    <scope>NUCLEOTIDE SEQUENCE [LARGE SCALE GENOMIC DNA]</scope>
    <source>
        <strain evidence="9">NRRL YB-2248</strain>
    </source>
</reference>
<dbReference type="SUPFAM" id="SSF53137">
    <property type="entry name" value="Translational machinery components"/>
    <property type="match status" value="1"/>
</dbReference>
<evidence type="ECO:0000256" key="4">
    <source>
        <dbReference type="ARBA" id="ARBA00023128"/>
    </source>
</evidence>
<protein>
    <recommendedName>
        <fullName evidence="7">Small ribosomal subunit protein uS11m</fullName>
    </recommendedName>
</protein>
<name>A0A1E4T0G0_9ASCO</name>
<dbReference type="InterPro" id="IPR036967">
    <property type="entry name" value="Ribosomal_uS11_sf"/>
</dbReference>
<evidence type="ECO:0000256" key="1">
    <source>
        <dbReference type="ARBA" id="ARBA00004173"/>
    </source>
</evidence>
<dbReference type="FunFam" id="3.30.420.80:FF:000011">
    <property type="entry name" value="37S ribosomal protein S18, mitochondrial"/>
    <property type="match status" value="1"/>
</dbReference>
<dbReference type="AlphaFoldDB" id="A0A1E4T0G0"/>
<evidence type="ECO:0000256" key="7">
    <source>
        <dbReference type="ARBA" id="ARBA00070326"/>
    </source>
</evidence>
<dbReference type="STRING" id="983967.A0A1E4T0G0"/>
<dbReference type="Gene3D" id="3.30.420.80">
    <property type="entry name" value="Ribosomal protein S11"/>
    <property type="match status" value="1"/>
</dbReference>
<evidence type="ECO:0000256" key="3">
    <source>
        <dbReference type="ARBA" id="ARBA00022980"/>
    </source>
</evidence>
<evidence type="ECO:0000313" key="9">
    <source>
        <dbReference type="Proteomes" id="UP000094801"/>
    </source>
</evidence>
<sequence>MFNRLIRSTTLAPTMRASFMPKAFSTYKPLLNEAQQSTFGSALSQKNNNIIHGQSKQSNSNKSVKKIRNMKTLKHVLHCRFRKNNTYITLNKVEMDLNYEANHPELTYNEKVLYYLTLPQKVLVSQSTGCLGFRKSQRGEYEATFQLASHIFKFIREKELFKDGGNLELVVREYGKGRKAFFDAMKGKEGSGIREYITRMSDYTPVKFGGVKSPKPRRI</sequence>
<dbReference type="GO" id="GO:0005840">
    <property type="term" value="C:ribosome"/>
    <property type="evidence" value="ECO:0007669"/>
    <property type="project" value="UniProtKB-KW"/>
</dbReference>
<keyword evidence="4" id="KW-0496">Mitochondrion</keyword>
<keyword evidence="9" id="KW-1185">Reference proteome</keyword>
<dbReference type="Proteomes" id="UP000094801">
    <property type="component" value="Unassembled WGS sequence"/>
</dbReference>
<dbReference type="GO" id="GO:0003735">
    <property type="term" value="F:structural constituent of ribosome"/>
    <property type="evidence" value="ECO:0007669"/>
    <property type="project" value="InterPro"/>
</dbReference>
<dbReference type="HAMAP" id="MF_01310">
    <property type="entry name" value="Ribosomal_uS11"/>
    <property type="match status" value="1"/>
</dbReference>
<dbReference type="EMBL" id="KV453853">
    <property type="protein sequence ID" value="ODV85191.1"/>
    <property type="molecule type" value="Genomic_DNA"/>
</dbReference>
<dbReference type="GO" id="GO:1990904">
    <property type="term" value="C:ribonucleoprotein complex"/>
    <property type="evidence" value="ECO:0007669"/>
    <property type="project" value="UniProtKB-KW"/>
</dbReference>
<keyword evidence="3" id="KW-0689">Ribosomal protein</keyword>
<evidence type="ECO:0000256" key="6">
    <source>
        <dbReference type="ARBA" id="ARBA00037226"/>
    </source>
</evidence>
<dbReference type="OrthoDB" id="1654884at2759"/>
<organism evidence="8 9">
    <name type="scientific">[Candida] arabinofermentans NRRL YB-2248</name>
    <dbReference type="NCBI Taxonomy" id="983967"/>
    <lineage>
        <taxon>Eukaryota</taxon>
        <taxon>Fungi</taxon>
        <taxon>Dikarya</taxon>
        <taxon>Ascomycota</taxon>
        <taxon>Saccharomycotina</taxon>
        <taxon>Pichiomycetes</taxon>
        <taxon>Pichiales</taxon>
        <taxon>Pichiaceae</taxon>
        <taxon>Ogataea</taxon>
        <taxon>Ogataea/Candida clade</taxon>
    </lineage>
</organism>
<comment type="subcellular location">
    <subcellularLocation>
        <location evidence="1">Mitochondrion</location>
    </subcellularLocation>
</comment>
<dbReference type="GO" id="GO:0005739">
    <property type="term" value="C:mitochondrion"/>
    <property type="evidence" value="ECO:0007669"/>
    <property type="project" value="UniProtKB-SubCell"/>
</dbReference>
<comment type="similarity">
    <text evidence="2">Belongs to the universal ribosomal protein uS11 family.</text>
</comment>
<accession>A0A1E4T0G0</accession>
<evidence type="ECO:0000256" key="2">
    <source>
        <dbReference type="ARBA" id="ARBA00006194"/>
    </source>
</evidence>
<dbReference type="GO" id="GO:0006412">
    <property type="term" value="P:translation"/>
    <property type="evidence" value="ECO:0007669"/>
    <property type="project" value="InterPro"/>
</dbReference>